<evidence type="ECO:0000313" key="3">
    <source>
        <dbReference type="Proteomes" id="UP000247586"/>
    </source>
</evidence>
<keyword evidence="3" id="KW-1185">Reference proteome</keyword>
<dbReference type="OrthoDB" id="37213at2157"/>
<dbReference type="STRING" id="1293036.GCA_001315825_02551"/>
<sequence length="116" mass="12768">MTRSNVIYNIAIISSIVLAYSMQIFVSYPFTAIIVGVPLGLLSRKYSVMGGFLIGLLSSLSLYAIYPINDVNKIGEIIGQLIGINSLLVIFLYPLIYSIISLLSALLFSYLIKVKK</sequence>
<feature type="transmembrane region" description="Helical" evidence="1">
    <location>
        <begin position="6"/>
        <end position="39"/>
    </location>
</feature>
<dbReference type="AlphaFoldDB" id="A0A2U9IQV9"/>
<dbReference type="EMBL" id="CP029287">
    <property type="protein sequence ID" value="AWR98412.1"/>
    <property type="molecule type" value="Genomic_DNA"/>
</dbReference>
<name>A0A2U9IQV9_9CREN</name>
<dbReference type="GeneID" id="36833745"/>
<feature type="transmembrane region" description="Helical" evidence="1">
    <location>
        <begin position="46"/>
        <end position="66"/>
    </location>
</feature>
<reference evidence="2" key="1">
    <citation type="submission" date="2018-05" db="EMBL/GenBank/DDBJ databases">
        <title>Complete Genome Sequences of Extremely Thermoacidophilic, Metal-Mobilizing Type-Strain Members of the Archaeal Family Sulfolobaceae: Acidianus brierleyi DSM-1651T, Acidianus sulfidivorans DSM-18786T, Metallosphaera hakonensis DSM-7519T, and Metallosphaera prunae DSM-10039T.</title>
        <authorList>
            <person name="Counts J.A."/>
            <person name="Kelly R.M."/>
        </authorList>
    </citation>
    <scope>NUCLEOTIDE SEQUENCE [LARGE SCALE GENOMIC DNA]</scope>
    <source>
        <strain evidence="2">HO1-1</strain>
    </source>
</reference>
<protein>
    <submittedName>
        <fullName evidence="2">Uncharacterized protein</fullName>
    </submittedName>
</protein>
<dbReference type="KEGG" id="mhk:DFR87_00345"/>
<proteinExistence type="predicted"/>
<keyword evidence="1" id="KW-0812">Transmembrane</keyword>
<evidence type="ECO:0000256" key="1">
    <source>
        <dbReference type="SAM" id="Phobius"/>
    </source>
</evidence>
<evidence type="ECO:0000313" key="2">
    <source>
        <dbReference type="EMBL" id="AWR98412.1"/>
    </source>
</evidence>
<keyword evidence="1" id="KW-0472">Membrane</keyword>
<dbReference type="RefSeq" id="WP_054837173.1">
    <property type="nucleotide sequence ID" value="NZ_BBBA01000029.1"/>
</dbReference>
<feature type="transmembrane region" description="Helical" evidence="1">
    <location>
        <begin position="86"/>
        <end position="112"/>
    </location>
</feature>
<accession>A0A2U9IQV9</accession>
<dbReference type="Proteomes" id="UP000247586">
    <property type="component" value="Chromosome"/>
</dbReference>
<keyword evidence="1" id="KW-1133">Transmembrane helix</keyword>
<gene>
    <name evidence="2" type="ORF">DFR87_00345</name>
</gene>
<organism evidence="2 3">
    <name type="scientific">Metallosphaera hakonensis JCM 8857 = DSM 7519</name>
    <dbReference type="NCBI Taxonomy" id="1293036"/>
    <lineage>
        <taxon>Archaea</taxon>
        <taxon>Thermoproteota</taxon>
        <taxon>Thermoprotei</taxon>
        <taxon>Sulfolobales</taxon>
        <taxon>Sulfolobaceae</taxon>
        <taxon>Metallosphaera</taxon>
    </lineage>
</organism>